<dbReference type="Gene3D" id="1.20.5.170">
    <property type="match status" value="1"/>
</dbReference>
<evidence type="ECO:0000313" key="6">
    <source>
        <dbReference type="Proteomes" id="UP000053342"/>
    </source>
</evidence>
<dbReference type="GO" id="GO:0090575">
    <property type="term" value="C:RNA polymerase II transcription regulator complex"/>
    <property type="evidence" value="ECO:0007669"/>
    <property type="project" value="TreeGrafter"/>
</dbReference>
<dbReference type="InterPro" id="IPR046347">
    <property type="entry name" value="bZIP_sf"/>
</dbReference>
<feature type="region of interest" description="Disordered" evidence="3">
    <location>
        <begin position="175"/>
        <end position="194"/>
    </location>
</feature>
<evidence type="ECO:0000256" key="1">
    <source>
        <dbReference type="ARBA" id="ARBA00004123"/>
    </source>
</evidence>
<evidence type="ECO:0000313" key="5">
    <source>
        <dbReference type="EMBL" id="KIW42682.1"/>
    </source>
</evidence>
<evidence type="ECO:0000256" key="2">
    <source>
        <dbReference type="ARBA" id="ARBA00023242"/>
    </source>
</evidence>
<organism evidence="5 6">
    <name type="scientific">Exophiala oligosperma</name>
    <dbReference type="NCBI Taxonomy" id="215243"/>
    <lineage>
        <taxon>Eukaryota</taxon>
        <taxon>Fungi</taxon>
        <taxon>Dikarya</taxon>
        <taxon>Ascomycota</taxon>
        <taxon>Pezizomycotina</taxon>
        <taxon>Eurotiomycetes</taxon>
        <taxon>Chaetothyriomycetidae</taxon>
        <taxon>Chaetothyriales</taxon>
        <taxon>Herpotrichiellaceae</taxon>
        <taxon>Exophiala</taxon>
    </lineage>
</organism>
<dbReference type="GO" id="GO:0000976">
    <property type="term" value="F:transcription cis-regulatory region binding"/>
    <property type="evidence" value="ECO:0007669"/>
    <property type="project" value="InterPro"/>
</dbReference>
<dbReference type="HOGENOM" id="CLU_1133601_0_0_1"/>
<dbReference type="CDD" id="cd14688">
    <property type="entry name" value="bZIP_YAP"/>
    <property type="match status" value="1"/>
</dbReference>
<evidence type="ECO:0000256" key="3">
    <source>
        <dbReference type="SAM" id="MobiDB-lite"/>
    </source>
</evidence>
<feature type="region of interest" description="Disordered" evidence="3">
    <location>
        <begin position="111"/>
        <end position="170"/>
    </location>
</feature>
<dbReference type="InterPro" id="IPR050936">
    <property type="entry name" value="AP-1-like"/>
</dbReference>
<dbReference type="EMBL" id="KN847336">
    <property type="protein sequence ID" value="KIW42682.1"/>
    <property type="molecule type" value="Genomic_DNA"/>
</dbReference>
<feature type="compositionally biased region" description="Low complexity" evidence="3">
    <location>
        <begin position="123"/>
        <end position="132"/>
    </location>
</feature>
<dbReference type="PROSITE" id="PS50217">
    <property type="entry name" value="BZIP"/>
    <property type="match status" value="1"/>
</dbReference>
<dbReference type="PANTHER" id="PTHR40621">
    <property type="entry name" value="TRANSCRIPTION FACTOR KAPC-RELATED"/>
    <property type="match status" value="1"/>
</dbReference>
<name>A0A0D2BYX5_9EURO</name>
<dbReference type="VEuPathDB" id="FungiDB:PV06_06206"/>
<dbReference type="GeneID" id="27358280"/>
<dbReference type="SMART" id="SM00338">
    <property type="entry name" value="BRLZ"/>
    <property type="match status" value="1"/>
</dbReference>
<dbReference type="PROSITE" id="PS00036">
    <property type="entry name" value="BZIP_BASIC"/>
    <property type="match status" value="1"/>
</dbReference>
<dbReference type="AlphaFoldDB" id="A0A0D2BYX5"/>
<dbReference type="InterPro" id="IPR004827">
    <property type="entry name" value="bZIP"/>
</dbReference>
<keyword evidence="6" id="KW-1185">Reference proteome</keyword>
<keyword evidence="2" id="KW-0539">Nucleus</keyword>
<reference evidence="5 6" key="1">
    <citation type="submission" date="2015-01" db="EMBL/GenBank/DDBJ databases">
        <title>The Genome Sequence of Exophiala oligosperma CBS72588.</title>
        <authorList>
            <consortium name="The Broad Institute Genomics Platform"/>
            <person name="Cuomo C."/>
            <person name="de Hoog S."/>
            <person name="Gorbushina A."/>
            <person name="Stielow B."/>
            <person name="Teixiera M."/>
            <person name="Abouelleil A."/>
            <person name="Chapman S.B."/>
            <person name="Priest M."/>
            <person name="Young S.K."/>
            <person name="Wortman J."/>
            <person name="Nusbaum C."/>
            <person name="Birren B."/>
        </authorList>
    </citation>
    <scope>NUCLEOTIDE SEQUENCE [LARGE SCALE GENOMIC DNA]</scope>
    <source>
        <strain evidence="5 6">CBS 72588</strain>
    </source>
</reference>
<feature type="domain" description="BZIP" evidence="4">
    <location>
        <begin position="175"/>
        <end position="235"/>
    </location>
</feature>
<accession>A0A0D2BYX5</accession>
<gene>
    <name evidence="5" type="ORF">PV06_06206</name>
</gene>
<proteinExistence type="predicted"/>
<evidence type="ECO:0000259" key="4">
    <source>
        <dbReference type="PROSITE" id="PS50217"/>
    </source>
</evidence>
<dbReference type="SUPFAM" id="SSF57959">
    <property type="entry name" value="Leucine zipper domain"/>
    <property type="match status" value="1"/>
</dbReference>
<protein>
    <recommendedName>
        <fullName evidence="4">BZIP domain-containing protein</fullName>
    </recommendedName>
</protein>
<sequence>MIPLPYRLCTLVLIDCSRFRQHKVLINQPWMRVYKFVDMNYSTTDASGMAMKSSVLNFQDSDLLWSIDAHIEDNTVVPSSNQLLSVSAEIAAHPLTELSALHPSFCFSSTQMQPVNRPDHDSPASSSSPSISYEQLQYGREKQRPGIRSKRLNDTTTKEEEDFEIPTTDDWIKSKQRRREQNRNAQRAHRRRKEAQIESLNAELEIVRSEKEDLKKLSSDQRQEIVQLKSRISQLANQLKTLCLS</sequence>
<comment type="subcellular location">
    <subcellularLocation>
        <location evidence="1">Nucleus</location>
    </subcellularLocation>
</comment>
<feature type="compositionally biased region" description="Basic residues" evidence="3">
    <location>
        <begin position="175"/>
        <end position="193"/>
    </location>
</feature>
<dbReference type="Proteomes" id="UP000053342">
    <property type="component" value="Unassembled WGS sequence"/>
</dbReference>
<dbReference type="RefSeq" id="XP_016262898.1">
    <property type="nucleotide sequence ID" value="XM_016407294.1"/>
</dbReference>
<dbReference type="PANTHER" id="PTHR40621:SF6">
    <property type="entry name" value="AP-1-LIKE TRANSCRIPTION FACTOR YAP1-RELATED"/>
    <property type="match status" value="1"/>
</dbReference>
<dbReference type="GO" id="GO:0001228">
    <property type="term" value="F:DNA-binding transcription activator activity, RNA polymerase II-specific"/>
    <property type="evidence" value="ECO:0007669"/>
    <property type="project" value="TreeGrafter"/>
</dbReference>